<feature type="compositionally biased region" description="Polar residues" evidence="1">
    <location>
        <begin position="1"/>
        <end position="14"/>
    </location>
</feature>
<dbReference type="Proteomes" id="UP000717328">
    <property type="component" value="Unassembled WGS sequence"/>
</dbReference>
<dbReference type="AlphaFoldDB" id="A0A9P7K1Y0"/>
<evidence type="ECO:0000313" key="4">
    <source>
        <dbReference type="Proteomes" id="UP000717328"/>
    </source>
</evidence>
<reference evidence="3" key="2">
    <citation type="submission" date="2021-10" db="EMBL/GenBank/DDBJ databases">
        <title>Phylogenomics reveals ancestral predisposition of the termite-cultivated fungus Termitomyces towards a domesticated lifestyle.</title>
        <authorList>
            <person name="Auxier B."/>
            <person name="Grum-Grzhimaylo A."/>
            <person name="Cardenas M.E."/>
            <person name="Lodge J.D."/>
            <person name="Laessoe T."/>
            <person name="Pedersen O."/>
            <person name="Smith M.E."/>
            <person name="Kuyper T.W."/>
            <person name="Franco-Molano E.A."/>
            <person name="Baroni T.J."/>
            <person name="Aanen D.K."/>
        </authorList>
    </citation>
    <scope>NUCLEOTIDE SEQUENCE</scope>
    <source>
        <strain evidence="3">D49</strain>
    </source>
</reference>
<proteinExistence type="predicted"/>
<organism evidence="3 4">
    <name type="scientific">Sphagnurus paluster</name>
    <dbReference type="NCBI Taxonomy" id="117069"/>
    <lineage>
        <taxon>Eukaryota</taxon>
        <taxon>Fungi</taxon>
        <taxon>Dikarya</taxon>
        <taxon>Basidiomycota</taxon>
        <taxon>Agaricomycotina</taxon>
        <taxon>Agaricomycetes</taxon>
        <taxon>Agaricomycetidae</taxon>
        <taxon>Agaricales</taxon>
        <taxon>Tricholomatineae</taxon>
        <taxon>Lyophyllaceae</taxon>
        <taxon>Sphagnurus</taxon>
    </lineage>
</organism>
<feature type="domain" description="DUF6532" evidence="2">
    <location>
        <begin position="41"/>
        <end position="105"/>
    </location>
</feature>
<dbReference type="InterPro" id="IPR045341">
    <property type="entry name" value="DUF6532"/>
</dbReference>
<accession>A0A9P7K1Y0</accession>
<protein>
    <recommendedName>
        <fullName evidence="2">DUF6532 domain-containing protein</fullName>
    </recommendedName>
</protein>
<gene>
    <name evidence="3" type="ORF">H0H81_006791</name>
</gene>
<feature type="compositionally biased region" description="Acidic residues" evidence="1">
    <location>
        <begin position="16"/>
        <end position="25"/>
    </location>
</feature>
<dbReference type="Pfam" id="PF20149">
    <property type="entry name" value="DUF6532"/>
    <property type="match status" value="1"/>
</dbReference>
<sequence length="108" mass="12187">MSPATSTDPATSLSDADMDEEPSDFDESRFAEQYEFFELRDRLMTDKAMVEQVRRLLSTCLSNARCLVKKTALPKIESAYSLGHTGPERQERAKALIKSGDYIFPCTQ</sequence>
<reference evidence="3" key="1">
    <citation type="submission" date="2021-02" db="EMBL/GenBank/DDBJ databases">
        <authorList>
            <person name="Nieuwenhuis M."/>
            <person name="Van De Peppel L.J.J."/>
        </authorList>
    </citation>
    <scope>NUCLEOTIDE SEQUENCE</scope>
    <source>
        <strain evidence="3">D49</strain>
    </source>
</reference>
<evidence type="ECO:0000313" key="3">
    <source>
        <dbReference type="EMBL" id="KAG5633568.1"/>
    </source>
</evidence>
<keyword evidence="4" id="KW-1185">Reference proteome</keyword>
<dbReference type="OrthoDB" id="3225557at2759"/>
<feature type="non-terminal residue" evidence="3">
    <location>
        <position position="108"/>
    </location>
</feature>
<evidence type="ECO:0000259" key="2">
    <source>
        <dbReference type="Pfam" id="PF20149"/>
    </source>
</evidence>
<feature type="region of interest" description="Disordered" evidence="1">
    <location>
        <begin position="1"/>
        <end position="27"/>
    </location>
</feature>
<evidence type="ECO:0000256" key="1">
    <source>
        <dbReference type="SAM" id="MobiDB-lite"/>
    </source>
</evidence>
<dbReference type="EMBL" id="JABCKI010007485">
    <property type="protein sequence ID" value="KAG5633568.1"/>
    <property type="molecule type" value="Genomic_DNA"/>
</dbReference>
<name>A0A9P7K1Y0_9AGAR</name>
<comment type="caution">
    <text evidence="3">The sequence shown here is derived from an EMBL/GenBank/DDBJ whole genome shotgun (WGS) entry which is preliminary data.</text>
</comment>